<keyword evidence="1" id="KW-1133">Transmembrane helix</keyword>
<dbReference type="GeneID" id="27689990"/>
<dbReference type="eggNOG" id="ENOG502SRAH">
    <property type="taxonomic scope" value="Eukaryota"/>
</dbReference>
<accession>A0A0L0HBQ7</accession>
<dbReference type="Proteomes" id="UP000053201">
    <property type="component" value="Unassembled WGS sequence"/>
</dbReference>
<evidence type="ECO:0000313" key="3">
    <source>
        <dbReference type="Proteomes" id="UP000053201"/>
    </source>
</evidence>
<keyword evidence="1" id="KW-0812">Transmembrane</keyword>
<keyword evidence="1" id="KW-0472">Membrane</keyword>
<feature type="transmembrane region" description="Helical" evidence="1">
    <location>
        <begin position="15"/>
        <end position="34"/>
    </location>
</feature>
<dbReference type="OrthoDB" id="2136015at2759"/>
<dbReference type="VEuPathDB" id="FungiDB:SPPG_06702"/>
<dbReference type="RefSeq" id="XP_016606349.1">
    <property type="nucleotide sequence ID" value="XM_016754905.1"/>
</dbReference>
<sequence>MGKLQFTTRILHRRLCYIAAALGVQLCLLLFLSYRPDTFRDIWPSRPEPQKTRPTVRQRPWTVHSTGQSLCADRGRLPKSWELAPIAESGERGALVFPEMTGMRWAQQDELVIEAATVCAWLVVVDWGDGLVEAPYYTNGTDMSSLPEPIPLWPPDSVEIRAIGKHFTVPVHMDNSHVVVKGSGRHSVDYRVYNVVLDLKDQDTFTLDVVLEYTDYLWNYEKPAHVFWAPTPLPIYVDRKSLRYIPALVFTTSPQTHPAVNHEVYTSLPPCTTGNNPGRWVPVPFLKPTTSLNLTSELSSPNAPDLVMESYTSYTYLPYTCRYVPKTYPDFRKDCLEPHHPFVHLFGDSNVRRAVKAIGTDGAWCKTWFDEESSNCQCTDWHLGIEGLDPGRPDNSLHLPTQGPHTDVSSWLYVFLWKGLNDWGPNWKEALSLEHQPSAIPNYDQIPKKTPTSVVISLTNWDAAYGSYASYVASIPTLIDLLKTTYAQRNIPIIWRPGQYFGGRADTTEGDSRRRFSRLRVMAFNTVMEKALVDAFGAKVWDVYSIGESLDVGAREKAVTCPSGHAGRDIVDMENVVFMNMLCPIV</sequence>
<gene>
    <name evidence="2" type="ORF">SPPG_06702</name>
</gene>
<evidence type="ECO:0000256" key="1">
    <source>
        <dbReference type="SAM" id="Phobius"/>
    </source>
</evidence>
<protein>
    <submittedName>
        <fullName evidence="2">Uncharacterized protein</fullName>
    </submittedName>
</protein>
<proteinExistence type="predicted"/>
<dbReference type="EMBL" id="KQ257461">
    <property type="protein sequence ID" value="KNC98309.1"/>
    <property type="molecule type" value="Genomic_DNA"/>
</dbReference>
<organism evidence="2 3">
    <name type="scientific">Spizellomyces punctatus (strain DAOM BR117)</name>
    <dbReference type="NCBI Taxonomy" id="645134"/>
    <lineage>
        <taxon>Eukaryota</taxon>
        <taxon>Fungi</taxon>
        <taxon>Fungi incertae sedis</taxon>
        <taxon>Chytridiomycota</taxon>
        <taxon>Chytridiomycota incertae sedis</taxon>
        <taxon>Chytridiomycetes</taxon>
        <taxon>Spizellomycetales</taxon>
        <taxon>Spizellomycetaceae</taxon>
        <taxon>Spizellomyces</taxon>
    </lineage>
</organism>
<reference evidence="2 3" key="1">
    <citation type="submission" date="2009-08" db="EMBL/GenBank/DDBJ databases">
        <title>The Genome Sequence of Spizellomyces punctatus strain DAOM BR117.</title>
        <authorList>
            <consortium name="The Broad Institute Genome Sequencing Platform"/>
            <person name="Russ C."/>
            <person name="Cuomo C."/>
            <person name="Shea T."/>
            <person name="Young S.K."/>
            <person name="Zeng Q."/>
            <person name="Koehrsen M."/>
            <person name="Haas B."/>
            <person name="Borodovsky M."/>
            <person name="Guigo R."/>
            <person name="Alvarado L."/>
            <person name="Berlin A."/>
            <person name="Bochicchio J."/>
            <person name="Borenstein D."/>
            <person name="Chapman S."/>
            <person name="Chen Z."/>
            <person name="Engels R."/>
            <person name="Freedman E."/>
            <person name="Gellesch M."/>
            <person name="Goldberg J."/>
            <person name="Griggs A."/>
            <person name="Gujja S."/>
            <person name="Heiman D."/>
            <person name="Hepburn T."/>
            <person name="Howarth C."/>
            <person name="Jen D."/>
            <person name="Larson L."/>
            <person name="Lewis B."/>
            <person name="Mehta T."/>
            <person name="Park D."/>
            <person name="Pearson M."/>
            <person name="Roberts A."/>
            <person name="Saif S."/>
            <person name="Shenoy N."/>
            <person name="Sisk P."/>
            <person name="Stolte C."/>
            <person name="Sykes S."/>
            <person name="Thomson T."/>
            <person name="Walk T."/>
            <person name="White J."/>
            <person name="Yandava C."/>
            <person name="Burger G."/>
            <person name="Gray M.W."/>
            <person name="Holland P.W.H."/>
            <person name="King N."/>
            <person name="Lang F.B.F."/>
            <person name="Roger A.J."/>
            <person name="Ruiz-Trillo I."/>
            <person name="Lander E."/>
            <person name="Nusbaum C."/>
        </authorList>
    </citation>
    <scope>NUCLEOTIDE SEQUENCE [LARGE SCALE GENOMIC DNA]</scope>
    <source>
        <strain evidence="2 3">DAOM BR117</strain>
    </source>
</reference>
<keyword evidence="3" id="KW-1185">Reference proteome</keyword>
<dbReference type="InParanoid" id="A0A0L0HBQ7"/>
<dbReference type="AlphaFoldDB" id="A0A0L0HBQ7"/>
<name>A0A0L0HBQ7_SPIPD</name>
<evidence type="ECO:0000313" key="2">
    <source>
        <dbReference type="EMBL" id="KNC98309.1"/>
    </source>
</evidence>